<sequence length="86" mass="9239">MGASLYGKDKDDAAKQAAVKAINELLESAQSLVWEAESIADEHGLSFSMNMGGYGMGGYYEPIQEGDVDEWGDPRESGWNASSQSC</sequence>
<protein>
    <submittedName>
        <fullName evidence="2">Uncharacterized protein</fullName>
    </submittedName>
</protein>
<evidence type="ECO:0000313" key="2">
    <source>
        <dbReference type="EMBL" id="QNO00316.1"/>
    </source>
</evidence>
<keyword evidence="3" id="KW-1185">Reference proteome</keyword>
<proteinExistence type="predicted"/>
<evidence type="ECO:0000256" key="1">
    <source>
        <dbReference type="SAM" id="MobiDB-lite"/>
    </source>
</evidence>
<reference evidence="2 3" key="1">
    <citation type="submission" date="2020-06" db="EMBL/GenBank/DDBJ databases">
        <title>Characterization of Pseudomonas phiPsa374-like phages.</title>
        <authorList>
            <person name="Warring S."/>
            <person name="Malone L.M."/>
            <person name="Easingwood R.A."/>
            <person name="Rigano L."/>
            <person name="Frampton R.A."/>
            <person name="Lopez Acedo E."/>
            <person name="Templeton M.D."/>
            <person name="Kleffmann T."/>
            <person name="Bostina M."/>
            <person name="Fineran P.C."/>
        </authorList>
    </citation>
    <scope>NUCLEOTIDE SEQUENCE [LARGE SCALE GENOMIC DNA]</scope>
</reference>
<organism evidence="2 3">
    <name type="scientific">Pseudomonas phage phiPsa315</name>
    <dbReference type="NCBI Taxonomy" id="1460363"/>
    <lineage>
        <taxon>Viruses</taxon>
        <taxon>Duplodnaviria</taxon>
        <taxon>Heunggongvirae</taxon>
        <taxon>Uroviricota</taxon>
        <taxon>Caudoviricetes</taxon>
        <taxon>Vandenendeviridae</taxon>
        <taxon>Gorskivirinae</taxon>
        <taxon>Otagovirus</taxon>
        <taxon>Otagovirus psa315</taxon>
    </lineage>
</organism>
<dbReference type="Proteomes" id="UP000516132">
    <property type="component" value="Segment"/>
</dbReference>
<name>A0A7G9V210_9CAUD</name>
<accession>A0A7G9V210</accession>
<feature type="region of interest" description="Disordered" evidence="1">
    <location>
        <begin position="65"/>
        <end position="86"/>
    </location>
</feature>
<evidence type="ECO:0000313" key="3">
    <source>
        <dbReference type="Proteomes" id="UP000516132"/>
    </source>
</evidence>
<dbReference type="EMBL" id="MT670419">
    <property type="protein sequence ID" value="QNO00316.1"/>
    <property type="molecule type" value="Genomic_DNA"/>
</dbReference>
<gene>
    <name evidence="2" type="ORF">phiPsa315_140</name>
</gene>